<proteinExistence type="predicted"/>
<dbReference type="Proteomes" id="UP000177996">
    <property type="component" value="Unassembled WGS sequence"/>
</dbReference>
<sequence length="190" mass="21314">MKVFFRDPVKSYYVRELTRLLDAQINAVRRELGALLAAGLVREMEGVGKSEVGAGSPRLQAGASLRKYYALNPESILYPELQALLIKAQALGEAQFADEIKAKGGDVRLLLLSGRFTGDRRALTDMLVVGRLNEAAVGRLVKKYEQEFGGDINYTLMTVTEFEDRRQVMDRFLFSLFEAKHLKVVDKLNV</sequence>
<name>A0A1G2D1N9_9BACT</name>
<evidence type="ECO:0000313" key="2">
    <source>
        <dbReference type="Proteomes" id="UP000177996"/>
    </source>
</evidence>
<dbReference type="STRING" id="1798661.A3D65_06865"/>
<dbReference type="EMBL" id="MHLL01000056">
    <property type="protein sequence ID" value="OGZ07574.1"/>
    <property type="molecule type" value="Genomic_DNA"/>
</dbReference>
<dbReference type="AlphaFoldDB" id="A0A1G2D1N9"/>
<gene>
    <name evidence="1" type="ORF">A3D65_06865</name>
</gene>
<comment type="caution">
    <text evidence="1">The sequence shown here is derived from an EMBL/GenBank/DDBJ whole genome shotgun (WGS) entry which is preliminary data.</text>
</comment>
<organism evidence="1 2">
    <name type="scientific">Candidatus Lloydbacteria bacterium RIFCSPHIGHO2_02_FULL_50_13</name>
    <dbReference type="NCBI Taxonomy" id="1798661"/>
    <lineage>
        <taxon>Bacteria</taxon>
        <taxon>Candidatus Lloydiibacteriota</taxon>
    </lineage>
</organism>
<protein>
    <submittedName>
        <fullName evidence="1">Uncharacterized protein</fullName>
    </submittedName>
</protein>
<evidence type="ECO:0000313" key="1">
    <source>
        <dbReference type="EMBL" id="OGZ07574.1"/>
    </source>
</evidence>
<accession>A0A1G2D1N9</accession>
<reference evidence="1 2" key="1">
    <citation type="journal article" date="2016" name="Nat. Commun.">
        <title>Thousands of microbial genomes shed light on interconnected biogeochemical processes in an aquifer system.</title>
        <authorList>
            <person name="Anantharaman K."/>
            <person name="Brown C.T."/>
            <person name="Hug L.A."/>
            <person name="Sharon I."/>
            <person name="Castelle C.J."/>
            <person name="Probst A.J."/>
            <person name="Thomas B.C."/>
            <person name="Singh A."/>
            <person name="Wilkins M.J."/>
            <person name="Karaoz U."/>
            <person name="Brodie E.L."/>
            <person name="Williams K.H."/>
            <person name="Hubbard S.S."/>
            <person name="Banfield J.F."/>
        </authorList>
    </citation>
    <scope>NUCLEOTIDE SEQUENCE [LARGE SCALE GENOMIC DNA]</scope>
</reference>